<dbReference type="EMBL" id="CDMY01000410">
    <property type="protein sequence ID" value="CEM11156.1"/>
    <property type="molecule type" value="Genomic_DNA"/>
</dbReference>
<organism evidence="1 2">
    <name type="scientific">Vitrella brassicaformis (strain CCMP3155)</name>
    <dbReference type="NCBI Taxonomy" id="1169540"/>
    <lineage>
        <taxon>Eukaryota</taxon>
        <taxon>Sar</taxon>
        <taxon>Alveolata</taxon>
        <taxon>Colpodellida</taxon>
        <taxon>Vitrellaceae</taxon>
        <taxon>Vitrella</taxon>
    </lineage>
</organism>
<reference evidence="1 2" key="1">
    <citation type="submission" date="2014-11" db="EMBL/GenBank/DDBJ databases">
        <authorList>
            <person name="Zhu J."/>
            <person name="Qi W."/>
            <person name="Song R."/>
        </authorList>
    </citation>
    <scope>NUCLEOTIDE SEQUENCE [LARGE SCALE GENOMIC DNA]</scope>
</reference>
<dbReference type="Proteomes" id="UP000041254">
    <property type="component" value="Unassembled WGS sequence"/>
</dbReference>
<protein>
    <submittedName>
        <fullName evidence="1">Uncharacterized protein</fullName>
    </submittedName>
</protein>
<evidence type="ECO:0000313" key="1">
    <source>
        <dbReference type="EMBL" id="CEM11156.1"/>
    </source>
</evidence>
<accession>A0A0G4FD45</accession>
<evidence type="ECO:0000313" key="2">
    <source>
        <dbReference type="Proteomes" id="UP000041254"/>
    </source>
</evidence>
<sequence length="459" mass="50040">MAASAAAQMSAAIGWQLLPQVQAYRLKQAQVNSCIDQLLQMDTAASMAPLMVAKVSRQFAAVSELLAELAETINSTIALTRHSRTHAQRLHISDIPANPMSVILSLSALTTIAHLKATARHFRNALRPIIRNIWLPKAIEVAGVGGVVQFDNQLSHGDVMKAMWVVEEGGEGGWGEVSDTLRFGEHFGYCQLPVTVGAGDLQTHPTKTDFLALPRFCAQWMLVGRRVALRRPTGQQDGTLQLSLHNNEIRVIRNEPNFAIVINPPLPKPNSPVHPFSQHPFTHHAKPHDPPVRCRIRWQTGVGWVTLGVNDGGVDASASSVWKRLVLRHRLLAVGGFTQSPPVAVDRGGRGGQLDRIIIQSPHMLLTECSDVIACEWAGGTCVQTHVLTSSDDPFIAWIFFVIFPGDNQSVRVYITTTEAAAAGVRHDAPFAQRFPRTAAKVRRVLGPITAIVLDGQAP</sequence>
<proteinExistence type="predicted"/>
<dbReference type="InParanoid" id="A0A0G4FD45"/>
<name>A0A0G4FD45_VITBC</name>
<dbReference type="AlphaFoldDB" id="A0A0G4FD45"/>
<dbReference type="VEuPathDB" id="CryptoDB:Vbra_9041"/>
<keyword evidence="2" id="KW-1185">Reference proteome</keyword>
<dbReference type="PhylomeDB" id="A0A0G4FD45"/>
<gene>
    <name evidence="1" type="ORF">Vbra_9041</name>
</gene>